<dbReference type="Gene3D" id="3.90.25.10">
    <property type="entry name" value="UDP-galactose 4-epimerase, domain 1"/>
    <property type="match status" value="1"/>
</dbReference>
<dbReference type="InterPro" id="IPR052718">
    <property type="entry name" value="NmrA-type_oxidoreductase"/>
</dbReference>
<dbReference type="InterPro" id="IPR036291">
    <property type="entry name" value="NAD(P)-bd_dom_sf"/>
</dbReference>
<dbReference type="SUPFAM" id="SSF51735">
    <property type="entry name" value="NAD(P)-binding Rossmann-fold domains"/>
    <property type="match status" value="1"/>
</dbReference>
<dbReference type="PANTHER" id="PTHR47129:SF1">
    <property type="entry name" value="NMRA-LIKE DOMAIN-CONTAINING PROTEIN"/>
    <property type="match status" value="1"/>
</dbReference>
<sequence>MRVGVSGASGKLGQAVVAELIARGGGHQLVGISRTPESVQGRIEARLGDYDHPDTLVRAYTGLDRLLIIPSSELQPGVRGKQLTAAIDAARRAGVGHVFLVSAAGTHEEKGHGLGEAYWMGEQHLIKTAAHWTILRMNYYSQSMAEEIQMSLGQGMLAGLGDERVAYVSRDDLAAAAAGALLGEGHAGAIYNLTGPATISGAERAKLVADILRKPFSYAAITEAQLRAGLSQAGLPDLIIEAMAEIKRTFVQGKFDIVTGDVERLSGRPPKSLRDILAQQLS</sequence>
<dbReference type="CDD" id="cd05269">
    <property type="entry name" value="TMR_SDR_a"/>
    <property type="match status" value="1"/>
</dbReference>
<evidence type="ECO:0000313" key="3">
    <source>
        <dbReference type="Proteomes" id="UP000449969"/>
    </source>
</evidence>
<dbReference type="AlphaFoldDB" id="A0A844TN56"/>
<accession>A0A844TN56</accession>
<reference evidence="2 3" key="1">
    <citation type="submission" date="2019-12" db="EMBL/GenBank/DDBJ databases">
        <title>Draft genome sequences Bradyrhizobium cajani AMBPC1010, Bradyrhizobium pachyrhizi AMBPC1040 and Bradyrhizobium yuanmingense ALSPC3051, three plant growth promoting strains isolated from nodules of Cajanus cajan L. in Dominican Republic.</title>
        <authorList>
            <person name="Flores-Felix J.D."/>
            <person name="Araujo J."/>
            <person name="Diaz-Alcantara C."/>
            <person name="Gonzalez-Andres F."/>
            <person name="Velazquez E."/>
        </authorList>
    </citation>
    <scope>NUCLEOTIDE SEQUENCE [LARGE SCALE GENOMIC DNA]</scope>
    <source>
        <strain evidence="2 3">1010</strain>
    </source>
</reference>
<proteinExistence type="predicted"/>
<dbReference type="EMBL" id="WQNE01000027">
    <property type="protein sequence ID" value="MVT76732.1"/>
    <property type="molecule type" value="Genomic_DNA"/>
</dbReference>
<keyword evidence="3" id="KW-1185">Reference proteome</keyword>
<dbReference type="PANTHER" id="PTHR47129">
    <property type="entry name" value="QUINONE OXIDOREDUCTASE 2"/>
    <property type="match status" value="1"/>
</dbReference>
<dbReference type="Gene3D" id="3.40.50.720">
    <property type="entry name" value="NAD(P)-binding Rossmann-like Domain"/>
    <property type="match status" value="1"/>
</dbReference>
<comment type="caution">
    <text evidence="2">The sequence shown here is derived from an EMBL/GenBank/DDBJ whole genome shotgun (WGS) entry which is preliminary data.</text>
</comment>
<protein>
    <submittedName>
        <fullName evidence="2">NAD(P)H-binding protein</fullName>
    </submittedName>
</protein>
<evidence type="ECO:0000313" key="2">
    <source>
        <dbReference type="EMBL" id="MVT76732.1"/>
    </source>
</evidence>
<dbReference type="RefSeq" id="WP_157333515.1">
    <property type="nucleotide sequence ID" value="NZ_JANADL010000003.1"/>
</dbReference>
<feature type="domain" description="NAD(P)-binding" evidence="1">
    <location>
        <begin position="7"/>
        <end position="181"/>
    </location>
</feature>
<name>A0A844TN56_9BRAD</name>
<dbReference type="Proteomes" id="UP000449969">
    <property type="component" value="Unassembled WGS sequence"/>
</dbReference>
<dbReference type="OrthoDB" id="7771794at2"/>
<dbReference type="Pfam" id="PF13460">
    <property type="entry name" value="NAD_binding_10"/>
    <property type="match status" value="1"/>
</dbReference>
<organism evidence="2 3">
    <name type="scientific">Bradyrhizobium cajani</name>
    <dbReference type="NCBI Taxonomy" id="1928661"/>
    <lineage>
        <taxon>Bacteria</taxon>
        <taxon>Pseudomonadati</taxon>
        <taxon>Pseudomonadota</taxon>
        <taxon>Alphaproteobacteria</taxon>
        <taxon>Hyphomicrobiales</taxon>
        <taxon>Nitrobacteraceae</taxon>
        <taxon>Bradyrhizobium</taxon>
    </lineage>
</organism>
<dbReference type="InterPro" id="IPR016040">
    <property type="entry name" value="NAD(P)-bd_dom"/>
</dbReference>
<gene>
    <name evidence="2" type="ORF">GPL20_27440</name>
</gene>
<evidence type="ECO:0000259" key="1">
    <source>
        <dbReference type="Pfam" id="PF13460"/>
    </source>
</evidence>